<name>A0A0B7MSC2_SINF1</name>
<gene>
    <name evidence="2" type="ordered locus">SFHH103_06520</name>
</gene>
<dbReference type="EMBL" id="HE616899">
    <property type="protein sequence ID" value="CEO91187.1"/>
    <property type="molecule type" value="Genomic_DNA"/>
</dbReference>
<geneLocation type="plasmid" evidence="2 3">
    <name>pSfHH103e</name>
</geneLocation>
<keyword evidence="1" id="KW-1133">Transmembrane helix</keyword>
<evidence type="ECO:0000313" key="2">
    <source>
        <dbReference type="EMBL" id="CEO91187.1"/>
    </source>
</evidence>
<keyword evidence="1" id="KW-0812">Transmembrane</keyword>
<organism evidence="2 3">
    <name type="scientific">Sinorhizobium fredii (strain HH103)</name>
    <dbReference type="NCBI Taxonomy" id="1117943"/>
    <lineage>
        <taxon>Bacteria</taxon>
        <taxon>Pseudomonadati</taxon>
        <taxon>Pseudomonadota</taxon>
        <taxon>Alphaproteobacteria</taxon>
        <taxon>Hyphomicrobiales</taxon>
        <taxon>Rhizobiaceae</taxon>
        <taxon>Sinorhizobium/Ensifer group</taxon>
        <taxon>Sinorhizobium</taxon>
    </lineage>
</organism>
<evidence type="ECO:0000256" key="1">
    <source>
        <dbReference type="SAM" id="Phobius"/>
    </source>
</evidence>
<feature type="transmembrane region" description="Helical" evidence="1">
    <location>
        <begin position="45"/>
        <end position="63"/>
    </location>
</feature>
<reference evidence="2 3" key="1">
    <citation type="journal article" date="2012" name="J. Bacteriol.">
        <title>Genome sequence of the soybean symbiont Sinorhizobium fredii HH103.</title>
        <authorList>
            <person name="Weidner S."/>
            <person name="Becker A."/>
            <person name="Bonilla I."/>
            <person name="Jaenicke S."/>
            <person name="Lloret J."/>
            <person name="Margaret I."/>
            <person name="Puhler A."/>
            <person name="Ruiz-Sainz J.E."/>
            <person name="Schneiker-Bekel S."/>
            <person name="Szczepanowski R."/>
            <person name="Vinardell J.M."/>
            <person name="Zehner S."/>
            <person name="Gottfert M."/>
        </authorList>
    </citation>
    <scope>NUCLEOTIDE SEQUENCE [LARGE SCALE GENOMIC DNA]</scope>
    <source>
        <strain evidence="2 3">HH103</strain>
        <plasmid evidence="3">pSfHH103e</plasmid>
    </source>
</reference>
<dbReference type="AlphaFoldDB" id="A0A0B7MSC2"/>
<sequence>MTSTQVFDQFLCRQRRSTMGSRLHCERLQAGFSDPQWLAVQQLRATGYAFAALLFGSVCFALSRYSRRLEARLSPKSR</sequence>
<evidence type="ECO:0000313" key="3">
    <source>
        <dbReference type="Proteomes" id="UP000007735"/>
    </source>
</evidence>
<accession>A0A0B7MSC2</accession>
<protein>
    <submittedName>
        <fullName evidence="2">Uncharacterized protein</fullName>
    </submittedName>
</protein>
<dbReference type="HOGENOM" id="CLU_2619555_0_0_5"/>
<dbReference type="KEGG" id="sfh:SFHH103_06520"/>
<proteinExistence type="predicted"/>
<dbReference type="Proteomes" id="UP000007735">
    <property type="component" value="Plasmid pSfHH103e"/>
</dbReference>
<keyword evidence="1" id="KW-0472">Membrane</keyword>
<keyword evidence="2" id="KW-0614">Plasmid</keyword>